<dbReference type="GO" id="GO:0004984">
    <property type="term" value="F:olfactory receptor activity"/>
    <property type="evidence" value="ECO:0007669"/>
    <property type="project" value="InterPro"/>
</dbReference>
<dbReference type="Proteomes" id="UP000812440">
    <property type="component" value="Chromosome 1"/>
</dbReference>
<dbReference type="InterPro" id="IPR017452">
    <property type="entry name" value="GPCR_Rhodpsn_7TM"/>
</dbReference>
<keyword evidence="9" id="KW-0297">G-protein coupled receptor</keyword>
<feature type="transmembrane region" description="Helical" evidence="10">
    <location>
        <begin position="157"/>
        <end position="183"/>
    </location>
</feature>
<dbReference type="SUPFAM" id="SSF81321">
    <property type="entry name" value="Family A G protein-coupled receptor-like"/>
    <property type="match status" value="1"/>
</dbReference>
<keyword evidence="9" id="KW-0675">Receptor</keyword>
<evidence type="ECO:0000256" key="6">
    <source>
        <dbReference type="ARBA" id="ARBA00022989"/>
    </source>
</evidence>
<dbReference type="AlphaFoldDB" id="A0A8T2KGL9"/>
<keyword evidence="6 10" id="KW-1133">Transmembrane helix</keyword>
<evidence type="ECO:0000256" key="5">
    <source>
        <dbReference type="ARBA" id="ARBA00022725"/>
    </source>
</evidence>
<feature type="transmembrane region" description="Helical" evidence="10">
    <location>
        <begin position="49"/>
        <end position="67"/>
    </location>
</feature>
<proteinExistence type="inferred from homology"/>
<evidence type="ECO:0000259" key="11">
    <source>
        <dbReference type="PROSITE" id="PS50262"/>
    </source>
</evidence>
<evidence type="ECO:0000313" key="13">
    <source>
        <dbReference type="Proteomes" id="UP000812440"/>
    </source>
</evidence>
<protein>
    <recommendedName>
        <fullName evidence="10">Olfactory receptor</fullName>
    </recommendedName>
</protein>
<keyword evidence="5 10" id="KW-0552">Olfaction</keyword>
<comment type="caution">
    <text evidence="10">Lacks conserved residue(s) required for the propagation of feature annotation.</text>
</comment>
<dbReference type="OrthoDB" id="5964498at2759"/>
<reference evidence="12" key="1">
    <citation type="thesis" date="2020" institute="ProQuest LLC" country="789 East Eisenhower Parkway, Ann Arbor, MI, USA">
        <title>Comparative Genomics and Chromosome Evolution.</title>
        <authorList>
            <person name="Mudd A.B."/>
        </authorList>
    </citation>
    <scope>NUCLEOTIDE SEQUENCE</scope>
    <source>
        <strain evidence="12">Female2</strain>
        <tissue evidence="12">Blood</tissue>
    </source>
</reference>
<keyword evidence="3 10" id="KW-0716">Sensory transduction</keyword>
<keyword evidence="13" id="KW-1185">Reference proteome</keyword>
<keyword evidence="7 10" id="KW-0472">Membrane</keyword>
<evidence type="ECO:0000256" key="9">
    <source>
        <dbReference type="RuleBase" id="RU000688"/>
    </source>
</evidence>
<dbReference type="InterPro" id="IPR000276">
    <property type="entry name" value="GPCR_Rhodpsn"/>
</dbReference>
<dbReference type="Gene3D" id="1.20.1070.10">
    <property type="entry name" value="Rhodopsin 7-helix transmembrane proteins"/>
    <property type="match status" value="1"/>
</dbReference>
<dbReference type="PROSITE" id="PS00237">
    <property type="entry name" value="G_PROTEIN_RECEP_F1_1"/>
    <property type="match status" value="1"/>
</dbReference>
<gene>
    <name evidence="12" type="ORF">GDO86_001679</name>
</gene>
<evidence type="ECO:0000256" key="8">
    <source>
        <dbReference type="ARBA" id="ARBA00023224"/>
    </source>
</evidence>
<dbReference type="GO" id="GO:0004930">
    <property type="term" value="F:G protein-coupled receptor activity"/>
    <property type="evidence" value="ECO:0007669"/>
    <property type="project" value="UniProtKB-KW"/>
</dbReference>
<comment type="similarity">
    <text evidence="9">Belongs to the G-protein coupled receptor 1 family.</text>
</comment>
<feature type="domain" description="G-protein coupled receptors family 1 profile" evidence="11">
    <location>
        <begin position="1"/>
        <end position="247"/>
    </location>
</feature>
<dbReference type="PRINTS" id="PR00245">
    <property type="entry name" value="OLFACTORYR"/>
</dbReference>
<organism evidence="12 13">
    <name type="scientific">Hymenochirus boettgeri</name>
    <name type="common">Congo dwarf clawed frog</name>
    <dbReference type="NCBI Taxonomy" id="247094"/>
    <lineage>
        <taxon>Eukaryota</taxon>
        <taxon>Metazoa</taxon>
        <taxon>Chordata</taxon>
        <taxon>Craniata</taxon>
        <taxon>Vertebrata</taxon>
        <taxon>Euteleostomi</taxon>
        <taxon>Amphibia</taxon>
        <taxon>Batrachia</taxon>
        <taxon>Anura</taxon>
        <taxon>Pipoidea</taxon>
        <taxon>Pipidae</taxon>
        <taxon>Pipinae</taxon>
        <taxon>Hymenochirus</taxon>
    </lineage>
</organism>
<dbReference type="EMBL" id="JAACNH010000001">
    <property type="protein sequence ID" value="KAG8455573.1"/>
    <property type="molecule type" value="Genomic_DNA"/>
</dbReference>
<evidence type="ECO:0000256" key="10">
    <source>
        <dbReference type="RuleBase" id="RU363047"/>
    </source>
</evidence>
<comment type="subcellular location">
    <subcellularLocation>
        <location evidence="1 10">Cell membrane</location>
        <topology evidence="1 10">Multi-pass membrane protein</topology>
    </subcellularLocation>
</comment>
<dbReference type="GO" id="GO:0005886">
    <property type="term" value="C:plasma membrane"/>
    <property type="evidence" value="ECO:0007669"/>
    <property type="project" value="UniProtKB-SubCell"/>
</dbReference>
<feature type="transmembrane region" description="Helical" evidence="10">
    <location>
        <begin position="229"/>
        <end position="249"/>
    </location>
</feature>
<evidence type="ECO:0000256" key="3">
    <source>
        <dbReference type="ARBA" id="ARBA00022606"/>
    </source>
</evidence>
<evidence type="ECO:0000256" key="1">
    <source>
        <dbReference type="ARBA" id="ARBA00004651"/>
    </source>
</evidence>
<evidence type="ECO:0000256" key="7">
    <source>
        <dbReference type="ARBA" id="ARBA00023136"/>
    </source>
</evidence>
<dbReference type="PRINTS" id="PR00237">
    <property type="entry name" value="GPCRRHODOPSN"/>
</dbReference>
<feature type="transmembrane region" description="Helical" evidence="10">
    <location>
        <begin position="195"/>
        <end position="217"/>
    </location>
</feature>
<name>A0A8T2KGL9_9PIPI</name>
<evidence type="ECO:0000313" key="12">
    <source>
        <dbReference type="EMBL" id="KAG8455573.1"/>
    </source>
</evidence>
<dbReference type="PROSITE" id="PS50262">
    <property type="entry name" value="G_PROTEIN_RECEP_F1_2"/>
    <property type="match status" value="1"/>
</dbReference>
<dbReference type="PANTHER" id="PTHR26453">
    <property type="entry name" value="OLFACTORY RECEPTOR"/>
    <property type="match status" value="1"/>
</dbReference>
<dbReference type="InterPro" id="IPR000725">
    <property type="entry name" value="Olfact_rcpt"/>
</dbReference>
<dbReference type="CDD" id="cd13954">
    <property type="entry name" value="7tmA_OR"/>
    <property type="match status" value="1"/>
</dbReference>
<keyword evidence="2 10" id="KW-1003">Cell membrane</keyword>
<evidence type="ECO:0000256" key="4">
    <source>
        <dbReference type="ARBA" id="ARBA00022692"/>
    </source>
</evidence>
<dbReference type="Pfam" id="PF13853">
    <property type="entry name" value="7tm_4"/>
    <property type="match status" value="1"/>
</dbReference>
<accession>A0A8T2KGL9</accession>
<keyword evidence="8 9" id="KW-0807">Transducer</keyword>
<evidence type="ECO:0000256" key="2">
    <source>
        <dbReference type="ARBA" id="ARBA00022475"/>
    </source>
</evidence>
<keyword evidence="4 9" id="KW-0812">Transmembrane</keyword>
<comment type="caution">
    <text evidence="12">The sequence shown here is derived from an EMBL/GenBank/DDBJ whole genome shotgun (WGS) entry which is preliminary data.</text>
</comment>
<sequence length="267" mass="30193">MIILIIHLDIQLHKPMYFFLRNLSMIEMLYTTTITPNTLKNLLEKEKRISFLGCFVQMFIFISLGGSECALLGTMAYDRYVAICHPLLYPTIMNQSLCLKMTLMCWTIGFGNSLVHTVLTATLPFCHKRLINQYFCDVPPLLKISCKDTFINELVEFLVGGCVIVGSLILTLLSYTFVIAEVLKIPTASGKKKAFSTCTSHLIVVCIFFGSVIFTYLRPSSHSFYNYNQVISLAYGLVTPLLNPIIYSFRNKDFLRALHAILANPSP</sequence>
<dbReference type="FunFam" id="1.20.1070.10:FF:000001">
    <property type="entry name" value="Olfactory receptor"/>
    <property type="match status" value="1"/>
</dbReference>